<dbReference type="PANTHER" id="PTHR48106">
    <property type="entry name" value="QUINONE OXIDOREDUCTASE PIG3-RELATED"/>
    <property type="match status" value="1"/>
</dbReference>
<evidence type="ECO:0000313" key="5">
    <source>
        <dbReference type="Proteomes" id="UP000647241"/>
    </source>
</evidence>
<dbReference type="Proteomes" id="UP000647241">
    <property type="component" value="Unassembled WGS sequence"/>
</dbReference>
<reference evidence="4" key="2">
    <citation type="submission" date="2020-09" db="EMBL/GenBank/DDBJ databases">
        <authorList>
            <person name="Sun Q."/>
            <person name="Zhou Y."/>
        </authorList>
    </citation>
    <scope>NUCLEOTIDE SEQUENCE</scope>
    <source>
        <strain evidence="4">CGMCC 1.12997</strain>
    </source>
</reference>
<protein>
    <submittedName>
        <fullName evidence="4">NADPH:quinone reductase</fullName>
    </submittedName>
</protein>
<dbReference type="SUPFAM" id="SSF50129">
    <property type="entry name" value="GroES-like"/>
    <property type="match status" value="1"/>
</dbReference>
<accession>A0A917HUD8</accession>
<reference evidence="4" key="1">
    <citation type="journal article" date="2014" name="Int. J. Syst. Evol. Microbiol.">
        <title>Complete genome sequence of Corynebacterium casei LMG S-19264T (=DSM 44701T), isolated from a smear-ripened cheese.</title>
        <authorList>
            <consortium name="US DOE Joint Genome Institute (JGI-PGF)"/>
            <person name="Walter F."/>
            <person name="Albersmeier A."/>
            <person name="Kalinowski J."/>
            <person name="Ruckert C."/>
        </authorList>
    </citation>
    <scope>NUCLEOTIDE SEQUENCE</scope>
    <source>
        <strain evidence="4">CGMCC 1.12997</strain>
    </source>
</reference>
<organism evidence="4 5">
    <name type="scientific">Edaphobacter dinghuensis</name>
    <dbReference type="NCBI Taxonomy" id="1560005"/>
    <lineage>
        <taxon>Bacteria</taxon>
        <taxon>Pseudomonadati</taxon>
        <taxon>Acidobacteriota</taxon>
        <taxon>Terriglobia</taxon>
        <taxon>Terriglobales</taxon>
        <taxon>Acidobacteriaceae</taxon>
        <taxon>Edaphobacter</taxon>
    </lineage>
</organism>
<dbReference type="SMART" id="SM00829">
    <property type="entry name" value="PKS_ER"/>
    <property type="match status" value="1"/>
</dbReference>
<dbReference type="GO" id="GO:0070402">
    <property type="term" value="F:NADPH binding"/>
    <property type="evidence" value="ECO:0007669"/>
    <property type="project" value="TreeGrafter"/>
</dbReference>
<dbReference type="PANTHER" id="PTHR48106:SF5">
    <property type="entry name" value="ZINC-CONTAINING ALCOHOL DEHYDROGENASE"/>
    <property type="match status" value="1"/>
</dbReference>
<dbReference type="Gene3D" id="3.40.50.720">
    <property type="entry name" value="NAD(P)-binding Rossmann-like Domain"/>
    <property type="match status" value="1"/>
</dbReference>
<dbReference type="InterPro" id="IPR013154">
    <property type="entry name" value="ADH-like_N"/>
</dbReference>
<name>A0A917HUD8_9BACT</name>
<dbReference type="RefSeq" id="WP_188555754.1">
    <property type="nucleotide sequence ID" value="NZ_BMGT01000005.1"/>
</dbReference>
<dbReference type="GO" id="GO:0016651">
    <property type="term" value="F:oxidoreductase activity, acting on NAD(P)H"/>
    <property type="evidence" value="ECO:0007669"/>
    <property type="project" value="TreeGrafter"/>
</dbReference>
<sequence>MSKQTAKVVRFHQTGGPEVLQIEELPLPEPGAGEVRLRIKAIGLNRAEVMFREGKYLVDPTPPSVLGYEASGTVEAIGEGVDRSWLGKTVSTIPAFIIGKYGVYGEAAVVPIYAVAEYPAKLSPEEGTSIWMQYMTAYGALIRIANLTRGDYVLITAASSSVGIAAIEMVKAEGGISIATTRTSAKKAELQALGADHVIVTDEEDLVKRVQEITGGKGARIVFDPIGGKGLEALAAATTHSGIIIEYGALATDPTPYPLFTALAKQLTIRGYTLFEVVENPEWMAKARQYVFDHLANGDFKPCIDKVFPLSQIVEAHRYMESNQQIGKIVVTT</sequence>
<proteinExistence type="predicted"/>
<dbReference type="Pfam" id="PF13602">
    <property type="entry name" value="ADH_zinc_N_2"/>
    <property type="match status" value="1"/>
</dbReference>
<dbReference type="InterPro" id="IPR020843">
    <property type="entry name" value="ER"/>
</dbReference>
<evidence type="ECO:0000256" key="2">
    <source>
        <dbReference type="ARBA" id="ARBA00023002"/>
    </source>
</evidence>
<keyword evidence="1" id="KW-0521">NADP</keyword>
<dbReference type="InterPro" id="IPR011032">
    <property type="entry name" value="GroES-like_sf"/>
</dbReference>
<dbReference type="SUPFAM" id="SSF51735">
    <property type="entry name" value="NAD(P)-binding Rossmann-fold domains"/>
    <property type="match status" value="1"/>
</dbReference>
<dbReference type="InterPro" id="IPR036291">
    <property type="entry name" value="NAD(P)-bd_dom_sf"/>
</dbReference>
<feature type="domain" description="Enoyl reductase (ER)" evidence="3">
    <location>
        <begin position="15"/>
        <end position="331"/>
    </location>
</feature>
<evidence type="ECO:0000256" key="1">
    <source>
        <dbReference type="ARBA" id="ARBA00022857"/>
    </source>
</evidence>
<dbReference type="Gene3D" id="3.90.180.10">
    <property type="entry name" value="Medium-chain alcohol dehydrogenases, catalytic domain"/>
    <property type="match status" value="1"/>
</dbReference>
<dbReference type="CDD" id="cd08268">
    <property type="entry name" value="MDR2"/>
    <property type="match status" value="1"/>
</dbReference>
<keyword evidence="2" id="KW-0560">Oxidoreductase</keyword>
<evidence type="ECO:0000313" key="4">
    <source>
        <dbReference type="EMBL" id="GGG89511.1"/>
    </source>
</evidence>
<dbReference type="EMBL" id="BMGT01000005">
    <property type="protein sequence ID" value="GGG89511.1"/>
    <property type="molecule type" value="Genomic_DNA"/>
</dbReference>
<dbReference type="Pfam" id="PF08240">
    <property type="entry name" value="ADH_N"/>
    <property type="match status" value="1"/>
</dbReference>
<comment type="caution">
    <text evidence="4">The sequence shown here is derived from an EMBL/GenBank/DDBJ whole genome shotgun (WGS) entry which is preliminary data.</text>
</comment>
<dbReference type="AlphaFoldDB" id="A0A917HUD8"/>
<evidence type="ECO:0000259" key="3">
    <source>
        <dbReference type="SMART" id="SM00829"/>
    </source>
</evidence>
<keyword evidence="5" id="KW-1185">Reference proteome</keyword>
<gene>
    <name evidence="4" type="ORF">GCM10011585_37200</name>
</gene>